<comment type="caution">
    <text evidence="3">The sequence shown here is derived from an EMBL/GenBank/DDBJ whole genome shotgun (WGS) entry which is preliminary data.</text>
</comment>
<evidence type="ECO:0000256" key="1">
    <source>
        <dbReference type="SAM" id="SignalP"/>
    </source>
</evidence>
<accession>A0A5C9A1X0</accession>
<dbReference type="AlphaFoldDB" id="A0A5C9A1X0"/>
<evidence type="ECO:0000259" key="2">
    <source>
        <dbReference type="Pfam" id="PF16036"/>
    </source>
</evidence>
<dbReference type="InterPro" id="IPR016087">
    <property type="entry name" value="Chalcone_isomerase"/>
</dbReference>
<proteinExistence type="predicted"/>
<feature type="domain" description="Chalcone isomerase" evidence="2">
    <location>
        <begin position="65"/>
        <end position="171"/>
    </location>
</feature>
<protein>
    <recommendedName>
        <fullName evidence="2">Chalcone isomerase domain-containing protein</fullName>
    </recommendedName>
</protein>
<keyword evidence="1" id="KW-0732">Signal</keyword>
<reference evidence="3 4" key="1">
    <citation type="submission" date="2019-08" db="EMBL/GenBank/DDBJ databases">
        <title>Parahaliea maris sp. nov., isolated from the surface seawater.</title>
        <authorList>
            <person name="Liu Y."/>
        </authorList>
    </citation>
    <scope>NUCLEOTIDE SEQUENCE [LARGE SCALE GENOMIC DNA]</scope>
    <source>
        <strain evidence="3 4">HSLHS9</strain>
    </source>
</reference>
<dbReference type="EMBL" id="VRZA01000003">
    <property type="protein sequence ID" value="TXS94049.1"/>
    <property type="molecule type" value="Genomic_DNA"/>
</dbReference>
<sequence>MNTSRSFFLRTCLLATALGAMCANGAAGATEDDLQPVGEARLQVLLWPVYQSRLFAPGGSYNPDARPLRFEITYLRDITADDLVDRTRTEWEHLSLKHPQQEQWLAQLQNLWPDVQEGDTLSLVLDETSSRFYFNNDLLGEMPDAAFGPQFLAIWLSPATSRPELREALLGIAGD</sequence>
<evidence type="ECO:0000313" key="3">
    <source>
        <dbReference type="EMBL" id="TXS94049.1"/>
    </source>
</evidence>
<feature type="chain" id="PRO_5022750301" description="Chalcone isomerase domain-containing protein" evidence="1">
    <location>
        <begin position="23"/>
        <end position="175"/>
    </location>
</feature>
<organism evidence="3 4">
    <name type="scientific">Parahaliea maris</name>
    <dbReference type="NCBI Taxonomy" id="2716870"/>
    <lineage>
        <taxon>Bacteria</taxon>
        <taxon>Pseudomonadati</taxon>
        <taxon>Pseudomonadota</taxon>
        <taxon>Gammaproteobacteria</taxon>
        <taxon>Cellvibrionales</taxon>
        <taxon>Halieaceae</taxon>
        <taxon>Parahaliea</taxon>
    </lineage>
</organism>
<gene>
    <name evidence="3" type="ORF">FV139_10580</name>
</gene>
<dbReference type="RefSeq" id="WP_148068391.1">
    <property type="nucleotide sequence ID" value="NZ_VRZA01000003.1"/>
</dbReference>
<name>A0A5C9A1X0_9GAMM</name>
<dbReference type="Pfam" id="PF16036">
    <property type="entry name" value="Chalcone_3"/>
    <property type="match status" value="1"/>
</dbReference>
<feature type="signal peptide" evidence="1">
    <location>
        <begin position="1"/>
        <end position="22"/>
    </location>
</feature>
<keyword evidence="4" id="KW-1185">Reference proteome</keyword>
<dbReference type="Proteomes" id="UP000321039">
    <property type="component" value="Unassembled WGS sequence"/>
</dbReference>
<evidence type="ECO:0000313" key="4">
    <source>
        <dbReference type="Proteomes" id="UP000321039"/>
    </source>
</evidence>